<feature type="region of interest" description="Disordered" evidence="1">
    <location>
        <begin position="67"/>
        <end position="91"/>
    </location>
</feature>
<evidence type="ECO:0000313" key="4">
    <source>
        <dbReference type="EMBL" id="KAK3391989.1"/>
    </source>
</evidence>
<dbReference type="PANTHER" id="PTHR36089:SF1">
    <property type="entry name" value="CHITIN SYNTHASE 3 COMPLEX PROTEIN CSI2-RELATED"/>
    <property type="match status" value="1"/>
</dbReference>
<feature type="region of interest" description="Disordered" evidence="1">
    <location>
        <begin position="196"/>
        <end position="223"/>
    </location>
</feature>
<keyword evidence="2" id="KW-0472">Membrane</keyword>
<dbReference type="PANTHER" id="PTHR36089">
    <property type="entry name" value="CHITIN SYNTHASE 3 COMPLEX PROTEIN CSI2-RELATED"/>
    <property type="match status" value="1"/>
</dbReference>
<evidence type="ECO:0000256" key="3">
    <source>
        <dbReference type="SAM" id="SignalP"/>
    </source>
</evidence>
<comment type="caution">
    <text evidence="4">The sequence shown here is derived from an EMBL/GenBank/DDBJ whole genome shotgun (WGS) entry which is preliminary data.</text>
</comment>
<feature type="chain" id="PRO_5042092666" evidence="3">
    <location>
        <begin position="25"/>
        <end position="370"/>
    </location>
</feature>
<feature type="compositionally biased region" description="Polar residues" evidence="1">
    <location>
        <begin position="69"/>
        <end position="85"/>
    </location>
</feature>
<evidence type="ECO:0000313" key="5">
    <source>
        <dbReference type="Proteomes" id="UP001281003"/>
    </source>
</evidence>
<keyword evidence="2" id="KW-0812">Transmembrane</keyword>
<gene>
    <name evidence="4" type="ORF">B0T20DRAFT_422747</name>
</gene>
<reference evidence="4" key="2">
    <citation type="submission" date="2023-07" db="EMBL/GenBank/DDBJ databases">
        <authorList>
            <consortium name="Lawrence Berkeley National Laboratory"/>
            <person name="Haridas S."/>
            <person name="Hensen N."/>
            <person name="Bonometti L."/>
            <person name="Westerberg I."/>
            <person name="Brannstrom I.O."/>
            <person name="Guillou S."/>
            <person name="Cros-Aarteil S."/>
            <person name="Calhoun S."/>
            <person name="Kuo A."/>
            <person name="Mondo S."/>
            <person name="Pangilinan J."/>
            <person name="Riley R."/>
            <person name="LaButti K."/>
            <person name="Andreopoulos B."/>
            <person name="Lipzen A."/>
            <person name="Chen C."/>
            <person name="Yanf M."/>
            <person name="Daum C."/>
            <person name="Ng V."/>
            <person name="Clum A."/>
            <person name="Steindorff A."/>
            <person name="Ohm R."/>
            <person name="Martin F."/>
            <person name="Silar P."/>
            <person name="Natvig D."/>
            <person name="Lalanne C."/>
            <person name="Gautier V."/>
            <person name="Ament-velasquez S.L."/>
            <person name="Kruys A."/>
            <person name="Hutchinson M.I."/>
            <person name="Powell A.J."/>
            <person name="Barry K."/>
            <person name="Miller A.N."/>
            <person name="Grigoriev I.V."/>
            <person name="Debuchy R."/>
            <person name="Gladieux P."/>
            <person name="Thoren M.H."/>
            <person name="Johannesson H."/>
        </authorList>
    </citation>
    <scope>NUCLEOTIDE SEQUENCE</scope>
    <source>
        <strain evidence="4">FGSC 1904</strain>
    </source>
</reference>
<dbReference type="Proteomes" id="UP001281003">
    <property type="component" value="Unassembled WGS sequence"/>
</dbReference>
<accession>A0AAE0U6A5</accession>
<feature type="compositionally biased region" description="Polar residues" evidence="1">
    <location>
        <begin position="313"/>
        <end position="324"/>
    </location>
</feature>
<name>A0AAE0U6A5_SORBR</name>
<dbReference type="GO" id="GO:0000324">
    <property type="term" value="C:fungal-type vacuole"/>
    <property type="evidence" value="ECO:0007669"/>
    <property type="project" value="TreeGrafter"/>
</dbReference>
<reference evidence="4" key="1">
    <citation type="journal article" date="2023" name="Mol. Phylogenet. Evol.">
        <title>Genome-scale phylogeny and comparative genomics of the fungal order Sordariales.</title>
        <authorList>
            <person name="Hensen N."/>
            <person name="Bonometti L."/>
            <person name="Westerberg I."/>
            <person name="Brannstrom I.O."/>
            <person name="Guillou S."/>
            <person name="Cros-Aarteil S."/>
            <person name="Calhoun S."/>
            <person name="Haridas S."/>
            <person name="Kuo A."/>
            <person name="Mondo S."/>
            <person name="Pangilinan J."/>
            <person name="Riley R."/>
            <person name="LaButti K."/>
            <person name="Andreopoulos B."/>
            <person name="Lipzen A."/>
            <person name="Chen C."/>
            <person name="Yan M."/>
            <person name="Daum C."/>
            <person name="Ng V."/>
            <person name="Clum A."/>
            <person name="Steindorff A."/>
            <person name="Ohm R.A."/>
            <person name="Martin F."/>
            <person name="Silar P."/>
            <person name="Natvig D.O."/>
            <person name="Lalanne C."/>
            <person name="Gautier V."/>
            <person name="Ament-Velasquez S.L."/>
            <person name="Kruys A."/>
            <person name="Hutchinson M.I."/>
            <person name="Powell A.J."/>
            <person name="Barry K."/>
            <person name="Miller A.N."/>
            <person name="Grigoriev I.V."/>
            <person name="Debuchy R."/>
            <person name="Gladieux P."/>
            <person name="Hiltunen Thoren M."/>
            <person name="Johannesson H."/>
        </authorList>
    </citation>
    <scope>NUCLEOTIDE SEQUENCE</scope>
    <source>
        <strain evidence="4">FGSC 1904</strain>
    </source>
</reference>
<feature type="region of interest" description="Disordered" evidence="1">
    <location>
        <begin position="29"/>
        <end position="51"/>
    </location>
</feature>
<feature type="region of interest" description="Disordered" evidence="1">
    <location>
        <begin position="278"/>
        <end position="370"/>
    </location>
</feature>
<keyword evidence="2" id="KW-1133">Transmembrane helix</keyword>
<evidence type="ECO:0000256" key="1">
    <source>
        <dbReference type="SAM" id="MobiDB-lite"/>
    </source>
</evidence>
<feature type="compositionally biased region" description="Low complexity" evidence="1">
    <location>
        <begin position="33"/>
        <end position="51"/>
    </location>
</feature>
<dbReference type="EMBL" id="JAUTDP010000012">
    <property type="protein sequence ID" value="KAK3391989.1"/>
    <property type="molecule type" value="Genomic_DNA"/>
</dbReference>
<organism evidence="4 5">
    <name type="scientific">Sordaria brevicollis</name>
    <dbReference type="NCBI Taxonomy" id="83679"/>
    <lineage>
        <taxon>Eukaryota</taxon>
        <taxon>Fungi</taxon>
        <taxon>Dikarya</taxon>
        <taxon>Ascomycota</taxon>
        <taxon>Pezizomycotina</taxon>
        <taxon>Sordariomycetes</taxon>
        <taxon>Sordariomycetidae</taxon>
        <taxon>Sordariales</taxon>
        <taxon>Sordariaceae</taxon>
        <taxon>Sordaria</taxon>
    </lineage>
</organism>
<proteinExistence type="predicted"/>
<feature type="transmembrane region" description="Helical" evidence="2">
    <location>
        <begin position="129"/>
        <end position="156"/>
    </location>
</feature>
<evidence type="ECO:0000256" key="2">
    <source>
        <dbReference type="SAM" id="Phobius"/>
    </source>
</evidence>
<feature type="compositionally biased region" description="Basic and acidic residues" evidence="1">
    <location>
        <begin position="360"/>
        <end position="370"/>
    </location>
</feature>
<dbReference type="InterPro" id="IPR051009">
    <property type="entry name" value="PRM"/>
</dbReference>
<protein>
    <submittedName>
        <fullName evidence="4">Uncharacterized protein</fullName>
    </submittedName>
</protein>
<dbReference type="AlphaFoldDB" id="A0AAE0U6A5"/>
<feature type="signal peptide" evidence="3">
    <location>
        <begin position="1"/>
        <end position="24"/>
    </location>
</feature>
<keyword evidence="5" id="KW-1185">Reference proteome</keyword>
<keyword evidence="3" id="KW-0732">Signal</keyword>
<sequence>MLSPPLSLKRFLLLSALFASDVLAQQNNEDESSSSSSTSLSSTSSAKATTTSSSSSSAAVVTITPTASETANTTDSGPIGNTDSASGPPGLLTGLPTLTRNVIPTYPAPTVPPTQNAPFMNHSSLPDGTVFICVGAILGAFGLAVVIWRAVIACLLHRSVERAAMAQTIGSDKIAFPPPNKFYKYSDLNSNPSLVGGSTPGLAGNRKSRCPAPSAGTPSQSQLFFSPTAQQGDRNSTIMANNRHSTFLPSGFYASSAAAPMGHSHGNSISMSNLRPMSRQPSGGSMMGGQTPPESPNVGPVMGMATRTPPSRAFSSSSVNQLNRPESGRAPSAFLDDLLGDNPQAFPPPGGYNNPGYHGGHHDPRHSGRY</sequence>